<keyword evidence="3" id="KW-1185">Reference proteome</keyword>
<feature type="transmembrane region" description="Helical" evidence="1">
    <location>
        <begin position="297"/>
        <end position="319"/>
    </location>
</feature>
<dbReference type="PANTHER" id="PTHR35395">
    <property type="entry name" value="DUF6536 DOMAIN-CONTAINING PROTEIN"/>
    <property type="match status" value="1"/>
</dbReference>
<comment type="caution">
    <text evidence="2">The sequence shown here is derived from an EMBL/GenBank/DDBJ whole genome shotgun (WGS) entry which is preliminary data.</text>
</comment>
<evidence type="ECO:0000313" key="3">
    <source>
        <dbReference type="Proteomes" id="UP000813461"/>
    </source>
</evidence>
<keyword evidence="1" id="KW-1133">Transmembrane helix</keyword>
<protein>
    <submittedName>
        <fullName evidence="2">Uncharacterized protein</fullName>
    </submittedName>
</protein>
<name>A0A8K0REZ0_9PLEO</name>
<keyword evidence="1" id="KW-0812">Transmembrane</keyword>
<evidence type="ECO:0000256" key="1">
    <source>
        <dbReference type="SAM" id="Phobius"/>
    </source>
</evidence>
<dbReference type="Proteomes" id="UP000813461">
    <property type="component" value="Unassembled WGS sequence"/>
</dbReference>
<dbReference type="OrthoDB" id="5429634at2759"/>
<organism evidence="2 3">
    <name type="scientific">Paraphoma chrysanthemicola</name>
    <dbReference type="NCBI Taxonomy" id="798071"/>
    <lineage>
        <taxon>Eukaryota</taxon>
        <taxon>Fungi</taxon>
        <taxon>Dikarya</taxon>
        <taxon>Ascomycota</taxon>
        <taxon>Pezizomycotina</taxon>
        <taxon>Dothideomycetes</taxon>
        <taxon>Pleosporomycetidae</taxon>
        <taxon>Pleosporales</taxon>
        <taxon>Pleosporineae</taxon>
        <taxon>Phaeosphaeriaceae</taxon>
        <taxon>Paraphoma</taxon>
    </lineage>
</organism>
<gene>
    <name evidence="2" type="ORF">FB567DRAFT_609549</name>
</gene>
<proteinExistence type="predicted"/>
<accession>A0A8K0REZ0</accession>
<dbReference type="EMBL" id="JAGMVJ010000002">
    <property type="protein sequence ID" value="KAH7093145.1"/>
    <property type="molecule type" value="Genomic_DNA"/>
</dbReference>
<reference evidence="2" key="1">
    <citation type="journal article" date="2021" name="Nat. Commun.">
        <title>Genetic determinants of endophytism in the Arabidopsis root mycobiome.</title>
        <authorList>
            <person name="Mesny F."/>
            <person name="Miyauchi S."/>
            <person name="Thiergart T."/>
            <person name="Pickel B."/>
            <person name="Atanasova L."/>
            <person name="Karlsson M."/>
            <person name="Huettel B."/>
            <person name="Barry K.W."/>
            <person name="Haridas S."/>
            <person name="Chen C."/>
            <person name="Bauer D."/>
            <person name="Andreopoulos W."/>
            <person name="Pangilinan J."/>
            <person name="LaButti K."/>
            <person name="Riley R."/>
            <person name="Lipzen A."/>
            <person name="Clum A."/>
            <person name="Drula E."/>
            <person name="Henrissat B."/>
            <person name="Kohler A."/>
            <person name="Grigoriev I.V."/>
            <person name="Martin F.M."/>
            <person name="Hacquard S."/>
        </authorList>
    </citation>
    <scope>NUCLEOTIDE SEQUENCE</scope>
    <source>
        <strain evidence="2">MPI-SDFR-AT-0120</strain>
    </source>
</reference>
<evidence type="ECO:0000313" key="2">
    <source>
        <dbReference type="EMBL" id="KAH7093145.1"/>
    </source>
</evidence>
<feature type="transmembrane region" description="Helical" evidence="1">
    <location>
        <begin position="407"/>
        <end position="429"/>
    </location>
</feature>
<feature type="transmembrane region" description="Helical" evidence="1">
    <location>
        <begin position="157"/>
        <end position="177"/>
    </location>
</feature>
<feature type="transmembrane region" description="Helical" evidence="1">
    <location>
        <begin position="363"/>
        <end position="387"/>
    </location>
</feature>
<sequence>MLHLFYNAAVFQVLTSNENNIFTLGYKSEKWSELNSISSAEVRRINDSSWFDIYNTKYVSGHGDLYLVLDRFAFDPTQNITAVSFTDYLSIEIANGNRSNIASIADGPLPWISCEPLLQLNRSNNLHNKIWPENARVTHSFSNVLVRESAIQISRDFLLVVIAFNFLKVAIMLWVLFTDQSEYLVTLGDAASSFLECPDPSTRGQCMLEKGQHLFNLGHRADLDPQVGSYKTFHDRALGIWYPDRLRYSATLPEDRQHFFAIVLIAIGAANFTFPLGNHGVSAWGTASGDTMPFTGGVLFIAWIVNSPQVLLSFCYLALNNICTLMASAEEWNDIANNRKGLRVSRPFGEQRSIYFLQLPYRYAMPLVVTSSVLHWLLSQSFFLVRVEIFERNTAVANDMSKSACGFFSFSLLISFNVALMLLSVIAWIGSRQMQQRLPAAASCSLVISAACHPPKDEVDIHLKQVKWGLVEQASVDGIGHCSLSANPVRKPEVGKIYR</sequence>
<feature type="transmembrane region" description="Helical" evidence="1">
    <location>
        <begin position="259"/>
        <end position="277"/>
    </location>
</feature>
<dbReference type="PANTHER" id="PTHR35395:SF1">
    <property type="entry name" value="DUF6536 DOMAIN-CONTAINING PROTEIN"/>
    <property type="match status" value="1"/>
</dbReference>
<dbReference type="AlphaFoldDB" id="A0A8K0REZ0"/>
<keyword evidence="1" id="KW-0472">Membrane</keyword>